<dbReference type="RefSeq" id="WP_380729935.1">
    <property type="nucleotide sequence ID" value="NZ_JBHTLK010000347.1"/>
</dbReference>
<proteinExistence type="predicted"/>
<reference evidence="4" key="1">
    <citation type="journal article" date="2019" name="Int. J. Syst. Evol. Microbiol.">
        <title>The Global Catalogue of Microorganisms (GCM) 10K type strain sequencing project: providing services to taxonomists for standard genome sequencing and annotation.</title>
        <authorList>
            <consortium name="The Broad Institute Genomics Platform"/>
            <consortium name="The Broad Institute Genome Sequencing Center for Infectious Disease"/>
            <person name="Wu L."/>
            <person name="Ma J."/>
        </authorList>
    </citation>
    <scope>NUCLEOTIDE SEQUENCE [LARGE SCALE GENOMIC DNA]</scope>
    <source>
        <strain evidence="4">CCUG 60214</strain>
    </source>
</reference>
<feature type="domain" description="Transcription regulator PadR N-terminal" evidence="2">
    <location>
        <begin position="20"/>
        <end position="80"/>
    </location>
</feature>
<dbReference type="PANTHER" id="PTHR33169">
    <property type="entry name" value="PADR-FAMILY TRANSCRIPTIONAL REGULATOR"/>
    <property type="match status" value="1"/>
</dbReference>
<sequence length="111" mass="12077">MQVTDTLSRVLKAFLCDPAKPQYGYELMKAADVKSGTLYPMLKRLLDDGIVVAEWESASPTPGGRPPRRYYKLTGEGVRQARVALAEHGTDRRPAGMAWPDFGPSPATGLG</sequence>
<dbReference type="PANTHER" id="PTHR33169:SF14">
    <property type="entry name" value="TRANSCRIPTIONAL REGULATOR RV3488"/>
    <property type="match status" value="1"/>
</dbReference>
<protein>
    <submittedName>
        <fullName evidence="3">PadR family transcriptional regulator</fullName>
    </submittedName>
</protein>
<accession>A0ABW3R596</accession>
<dbReference type="EMBL" id="JBHTLK010000347">
    <property type="protein sequence ID" value="MFD1152236.1"/>
    <property type="molecule type" value="Genomic_DNA"/>
</dbReference>
<dbReference type="Gene3D" id="1.10.10.10">
    <property type="entry name" value="Winged helix-like DNA-binding domain superfamily/Winged helix DNA-binding domain"/>
    <property type="match status" value="1"/>
</dbReference>
<name>A0ABW3R596_9PSEU</name>
<evidence type="ECO:0000313" key="4">
    <source>
        <dbReference type="Proteomes" id="UP001597168"/>
    </source>
</evidence>
<gene>
    <name evidence="3" type="ORF">ACFQ3T_34315</name>
</gene>
<dbReference type="InterPro" id="IPR052509">
    <property type="entry name" value="Metal_resp_DNA-bind_regulator"/>
</dbReference>
<dbReference type="SUPFAM" id="SSF46785">
    <property type="entry name" value="Winged helix' DNA-binding domain"/>
    <property type="match status" value="1"/>
</dbReference>
<evidence type="ECO:0000256" key="1">
    <source>
        <dbReference type="SAM" id="MobiDB-lite"/>
    </source>
</evidence>
<comment type="caution">
    <text evidence="3">The sequence shown here is derived from an EMBL/GenBank/DDBJ whole genome shotgun (WGS) entry which is preliminary data.</text>
</comment>
<evidence type="ECO:0000259" key="2">
    <source>
        <dbReference type="Pfam" id="PF03551"/>
    </source>
</evidence>
<dbReference type="InterPro" id="IPR005149">
    <property type="entry name" value="Tscrpt_reg_PadR_N"/>
</dbReference>
<dbReference type="Proteomes" id="UP001597168">
    <property type="component" value="Unassembled WGS sequence"/>
</dbReference>
<dbReference type="Pfam" id="PF03551">
    <property type="entry name" value="PadR"/>
    <property type="match status" value="1"/>
</dbReference>
<dbReference type="InterPro" id="IPR036388">
    <property type="entry name" value="WH-like_DNA-bd_sf"/>
</dbReference>
<keyword evidence="4" id="KW-1185">Reference proteome</keyword>
<evidence type="ECO:0000313" key="3">
    <source>
        <dbReference type="EMBL" id="MFD1152236.1"/>
    </source>
</evidence>
<feature type="region of interest" description="Disordered" evidence="1">
    <location>
        <begin position="87"/>
        <end position="111"/>
    </location>
</feature>
<organism evidence="3 4">
    <name type="scientific">Saccharothrix hoggarensis</name>
    <dbReference type="NCBI Taxonomy" id="913853"/>
    <lineage>
        <taxon>Bacteria</taxon>
        <taxon>Bacillati</taxon>
        <taxon>Actinomycetota</taxon>
        <taxon>Actinomycetes</taxon>
        <taxon>Pseudonocardiales</taxon>
        <taxon>Pseudonocardiaceae</taxon>
        <taxon>Saccharothrix</taxon>
    </lineage>
</organism>
<dbReference type="InterPro" id="IPR036390">
    <property type="entry name" value="WH_DNA-bd_sf"/>
</dbReference>